<organism evidence="4 5">
    <name type="scientific">Acidaminococcus intestini</name>
    <dbReference type="NCBI Taxonomy" id="187327"/>
    <lineage>
        <taxon>Bacteria</taxon>
        <taxon>Bacillati</taxon>
        <taxon>Bacillota</taxon>
        <taxon>Negativicutes</taxon>
        <taxon>Acidaminococcales</taxon>
        <taxon>Acidaminococcaceae</taxon>
        <taxon>Acidaminococcus</taxon>
    </lineage>
</organism>
<dbReference type="GO" id="GO:0005737">
    <property type="term" value="C:cytoplasm"/>
    <property type="evidence" value="ECO:0007669"/>
    <property type="project" value="UniProtKB-SubCell"/>
</dbReference>
<dbReference type="Proteomes" id="UP000754226">
    <property type="component" value="Unassembled WGS sequence"/>
</dbReference>
<keyword evidence="3" id="KW-0963">Cytoplasm</keyword>
<evidence type="ECO:0000256" key="3">
    <source>
        <dbReference type="HAMAP-Rule" id="MF_01805"/>
    </source>
</evidence>
<keyword evidence="1 3" id="KW-0159">Chromosome partition</keyword>
<comment type="subunit">
    <text evidence="3">Component of a cohesin-like complex composed of ScpA, ScpB and the Smc homodimer, in which ScpA and ScpB bind to the head domain of Smc. The presence of the three proteins is required for the association of the complex with DNA.</text>
</comment>
<protein>
    <recommendedName>
        <fullName evidence="2 3">Segregation and condensation protein A</fullName>
    </recommendedName>
</protein>
<comment type="subcellular location">
    <subcellularLocation>
        <location evidence="3">Cytoplasm</location>
    </subcellularLocation>
    <text evidence="3">Associated with two foci at the outer edges of the nucleoid region in young cells, and at four foci within both cell halves in older cells.</text>
</comment>
<comment type="caution">
    <text evidence="4">The sequence shown here is derived from an EMBL/GenBank/DDBJ whole genome shotgun (WGS) entry which is preliminary data.</text>
</comment>
<name>A0A943EGH0_9FIRM</name>
<dbReference type="Gene3D" id="6.10.250.2410">
    <property type="match status" value="1"/>
</dbReference>
<dbReference type="AlphaFoldDB" id="A0A943EGH0"/>
<proteinExistence type="inferred from homology"/>
<dbReference type="InterPro" id="IPR003768">
    <property type="entry name" value="ScpA"/>
</dbReference>
<dbReference type="InterPro" id="IPR023093">
    <property type="entry name" value="ScpA-like_C"/>
</dbReference>
<comment type="function">
    <text evidence="3">Participates in chromosomal partition during cell division. May act via the formation of a condensin-like complex containing Smc and ScpB that pull DNA away from mid-cell into both cell halves.</text>
</comment>
<comment type="similarity">
    <text evidence="3">Belongs to the ScpA family.</text>
</comment>
<evidence type="ECO:0000313" key="5">
    <source>
        <dbReference type="Proteomes" id="UP000754226"/>
    </source>
</evidence>
<dbReference type="HAMAP" id="MF_01805">
    <property type="entry name" value="ScpA"/>
    <property type="match status" value="1"/>
</dbReference>
<evidence type="ECO:0000256" key="2">
    <source>
        <dbReference type="ARBA" id="ARBA00044777"/>
    </source>
</evidence>
<sequence>MSETLTVKLPDFEGPLDLLVHLIEKDKVDIYDIPIVSITQQYIAYINEMQVYDLDMASEFLLIAAMLLQIKSRMLLPKDDTEEEEENDPRNMLVEMLVLYQKFKKRAGLLRECLMESRLFAVRAPMKLDTGTRKIKSYTMADLLRTLINMIPAPDERPAVIPRQEFHVQDKMEEVLQLLRKKQNNNQKLTFTDFIHSRHNRSETIAAFLALLELLRLKQISIQQEGAFSPIYITERKETAHGDIETGTA</sequence>
<dbReference type="GO" id="GO:0006260">
    <property type="term" value="P:DNA replication"/>
    <property type="evidence" value="ECO:0007669"/>
    <property type="project" value="UniProtKB-UniRule"/>
</dbReference>
<keyword evidence="3" id="KW-0131">Cell cycle</keyword>
<dbReference type="EMBL" id="JAGZCZ010000005">
    <property type="protein sequence ID" value="MBS5519676.1"/>
    <property type="molecule type" value="Genomic_DNA"/>
</dbReference>
<gene>
    <name evidence="3" type="primary">scpA</name>
    <name evidence="4" type="ORF">KHX13_05005</name>
</gene>
<evidence type="ECO:0000313" key="4">
    <source>
        <dbReference type="EMBL" id="MBS5519676.1"/>
    </source>
</evidence>
<accession>A0A943EGH0</accession>
<dbReference type="Gene3D" id="1.10.10.580">
    <property type="entry name" value="Structural maintenance of chromosome 1. Chain E"/>
    <property type="match status" value="1"/>
</dbReference>
<dbReference type="PANTHER" id="PTHR33969:SF2">
    <property type="entry name" value="SEGREGATION AND CONDENSATION PROTEIN A"/>
    <property type="match status" value="1"/>
</dbReference>
<dbReference type="GO" id="GO:0007059">
    <property type="term" value="P:chromosome segregation"/>
    <property type="evidence" value="ECO:0007669"/>
    <property type="project" value="UniProtKB-UniRule"/>
</dbReference>
<dbReference type="GO" id="GO:0051301">
    <property type="term" value="P:cell division"/>
    <property type="evidence" value="ECO:0007669"/>
    <property type="project" value="UniProtKB-KW"/>
</dbReference>
<keyword evidence="3" id="KW-0132">Cell division</keyword>
<dbReference type="PANTHER" id="PTHR33969">
    <property type="entry name" value="SEGREGATION AND CONDENSATION PROTEIN A"/>
    <property type="match status" value="1"/>
</dbReference>
<dbReference type="Pfam" id="PF02616">
    <property type="entry name" value="SMC_ScpA"/>
    <property type="match status" value="1"/>
</dbReference>
<reference evidence="4" key="1">
    <citation type="submission" date="2021-02" db="EMBL/GenBank/DDBJ databases">
        <title>Infant gut strain persistence is associated with maternal origin, phylogeny, and functional potential including surface adhesion and iron acquisition.</title>
        <authorList>
            <person name="Lou Y.C."/>
        </authorList>
    </citation>
    <scope>NUCLEOTIDE SEQUENCE</scope>
    <source>
        <strain evidence="4">L3_106_000M1_dasL3_106_000M1_concoct_15</strain>
    </source>
</reference>
<evidence type="ECO:0000256" key="1">
    <source>
        <dbReference type="ARBA" id="ARBA00022829"/>
    </source>
</evidence>